<proteinExistence type="predicted"/>
<keyword evidence="3" id="KW-1185">Reference proteome</keyword>
<keyword evidence="1" id="KW-1133">Transmembrane helix</keyword>
<gene>
    <name evidence="2" type="ORF">J8F10_13870</name>
</gene>
<evidence type="ECO:0000313" key="3">
    <source>
        <dbReference type="Proteomes" id="UP000676565"/>
    </source>
</evidence>
<comment type="caution">
    <text evidence="2">The sequence shown here is derived from an EMBL/GenBank/DDBJ whole genome shotgun (WGS) entry which is preliminary data.</text>
</comment>
<keyword evidence="1" id="KW-0472">Membrane</keyword>
<dbReference type="RefSeq" id="WP_210654405.1">
    <property type="nucleotide sequence ID" value="NZ_JAGKQQ010000001.1"/>
</dbReference>
<reference evidence="2 3" key="1">
    <citation type="submission" date="2021-04" db="EMBL/GenBank/DDBJ databases">
        <authorList>
            <person name="Ivanova A."/>
        </authorList>
    </citation>
    <scope>NUCLEOTIDE SEQUENCE [LARGE SCALE GENOMIC DNA]</scope>
    <source>
        <strain evidence="2 3">G18</strain>
    </source>
</reference>
<accession>A0ABS5BU16</accession>
<evidence type="ECO:0000313" key="2">
    <source>
        <dbReference type="EMBL" id="MBP3956368.1"/>
    </source>
</evidence>
<dbReference type="EMBL" id="JAGKQQ010000001">
    <property type="protein sequence ID" value="MBP3956368.1"/>
    <property type="molecule type" value="Genomic_DNA"/>
</dbReference>
<evidence type="ECO:0000256" key="1">
    <source>
        <dbReference type="SAM" id="Phobius"/>
    </source>
</evidence>
<organism evidence="2 3">
    <name type="scientific">Gemmata palustris</name>
    <dbReference type="NCBI Taxonomy" id="2822762"/>
    <lineage>
        <taxon>Bacteria</taxon>
        <taxon>Pseudomonadati</taxon>
        <taxon>Planctomycetota</taxon>
        <taxon>Planctomycetia</taxon>
        <taxon>Gemmatales</taxon>
        <taxon>Gemmataceae</taxon>
        <taxon>Gemmata</taxon>
    </lineage>
</organism>
<name>A0ABS5BU16_9BACT</name>
<sequence>MNWVRELLWFAGVGLAVVIALYLVPGGANRNRVDLNRPIEDVRAEFEEKRAQRSEKLDKIQSDGTLETLRSIGRAYRRHIAQVKAPPTEADFRELTAVWHGRRDDKPFVILWGVDLGAVAHPTGTLLAWESTPDAKGQRCVLMADAETAKLVPEAEFEALPRAK</sequence>
<feature type="transmembrane region" description="Helical" evidence="1">
    <location>
        <begin position="6"/>
        <end position="24"/>
    </location>
</feature>
<protein>
    <submittedName>
        <fullName evidence="2">Uncharacterized protein</fullName>
    </submittedName>
</protein>
<dbReference type="Proteomes" id="UP000676565">
    <property type="component" value="Unassembled WGS sequence"/>
</dbReference>
<keyword evidence="1" id="KW-0812">Transmembrane</keyword>